<reference evidence="5" key="1">
    <citation type="journal article" date="2018" name="DNA Res.">
        <title>Multiple hybrid de novo genome assembly of finger millet, an orphan allotetraploid crop.</title>
        <authorList>
            <person name="Hatakeyama M."/>
            <person name="Aluri S."/>
            <person name="Balachadran M.T."/>
            <person name="Sivarajan S.R."/>
            <person name="Patrignani A."/>
            <person name="Gruter S."/>
            <person name="Poveda L."/>
            <person name="Shimizu-Inatsugi R."/>
            <person name="Baeten J."/>
            <person name="Francoijs K.J."/>
            <person name="Nataraja K.N."/>
            <person name="Reddy Y.A.N."/>
            <person name="Phadnis S."/>
            <person name="Ravikumar R.L."/>
            <person name="Schlapbach R."/>
            <person name="Sreeman S.M."/>
            <person name="Shimizu K.K."/>
        </authorList>
    </citation>
    <scope>NUCLEOTIDE SEQUENCE</scope>
</reference>
<dbReference type="SUPFAM" id="SSF53756">
    <property type="entry name" value="UDP-Glycosyltransferase/glycogen phosphorylase"/>
    <property type="match status" value="1"/>
</dbReference>
<evidence type="ECO:0000256" key="4">
    <source>
        <dbReference type="RuleBase" id="RU003718"/>
    </source>
</evidence>
<evidence type="ECO:0000313" key="5">
    <source>
        <dbReference type="EMBL" id="GJM90718.1"/>
    </source>
</evidence>
<evidence type="ECO:0008006" key="7">
    <source>
        <dbReference type="Google" id="ProtNLM"/>
    </source>
</evidence>
<evidence type="ECO:0000256" key="2">
    <source>
        <dbReference type="ARBA" id="ARBA00022676"/>
    </source>
</evidence>
<gene>
    <name evidence="5" type="primary">ga07024</name>
    <name evidence="5" type="ORF">PR202_ga07024</name>
</gene>
<sequence length="380" mass="40835">MAGDSAAALVCDFFATSALPLAAELGVPGYVFLPTSFAMVSIMRRLAALHADAGPGEYRDLPDWLPFQGGPSLLRHEDIPDGFRDWNDPNYAYVVEEARRYARADGFLVNSFEEMERAMAESFRRDAEDGAFPPVFPVGPLVRSSSGENSAGESECLEWLDRQPEGSVVYVSFGTGGALSMAQTAELAAGLEASGHRFLWVVRMPSQDGNPFAFGTVRGEDDDPLAWLPDGFLERTRGRGLAVAAWAPQVRVLNHPATAAFVSHCGWNSTLESVSAGVPIVAWPLYAEQRMNAVILAEVAGVALRPAPRDDGGFVTRQEVAVVVREIMEGEKGSAVRGRARELQEAASQAWSPEGASRRALREVAAKWKAAPVNDNGGGA</sequence>
<dbReference type="PANTHER" id="PTHR48046">
    <property type="entry name" value="UDP-GLYCOSYLTRANSFERASE 72E1"/>
    <property type="match status" value="1"/>
</dbReference>
<evidence type="ECO:0000256" key="3">
    <source>
        <dbReference type="ARBA" id="ARBA00022679"/>
    </source>
</evidence>
<dbReference type="Proteomes" id="UP001054889">
    <property type="component" value="Unassembled WGS sequence"/>
</dbReference>
<accession>A0AAV5BWG6</accession>
<dbReference type="AlphaFoldDB" id="A0AAV5BWG6"/>
<dbReference type="FunFam" id="3.40.50.2000:FF:000051">
    <property type="entry name" value="Glycosyltransferase"/>
    <property type="match status" value="1"/>
</dbReference>
<dbReference type="Gene3D" id="3.40.50.2000">
    <property type="entry name" value="Glycogen Phosphorylase B"/>
    <property type="match status" value="2"/>
</dbReference>
<dbReference type="EMBL" id="BQKI01000003">
    <property type="protein sequence ID" value="GJM90718.1"/>
    <property type="molecule type" value="Genomic_DNA"/>
</dbReference>
<evidence type="ECO:0000313" key="6">
    <source>
        <dbReference type="Proteomes" id="UP001054889"/>
    </source>
</evidence>
<proteinExistence type="inferred from homology"/>
<reference evidence="5" key="2">
    <citation type="submission" date="2021-12" db="EMBL/GenBank/DDBJ databases">
        <title>Resequencing data analysis of finger millet.</title>
        <authorList>
            <person name="Hatakeyama M."/>
            <person name="Aluri S."/>
            <person name="Balachadran M.T."/>
            <person name="Sivarajan S.R."/>
            <person name="Poveda L."/>
            <person name="Shimizu-Inatsugi R."/>
            <person name="Schlapbach R."/>
            <person name="Sreeman S.M."/>
            <person name="Shimizu K.K."/>
        </authorList>
    </citation>
    <scope>NUCLEOTIDE SEQUENCE</scope>
</reference>
<dbReference type="CDD" id="cd03784">
    <property type="entry name" value="GT1_Gtf-like"/>
    <property type="match status" value="1"/>
</dbReference>
<dbReference type="Pfam" id="PF00201">
    <property type="entry name" value="UDPGT"/>
    <property type="match status" value="1"/>
</dbReference>
<comment type="similarity">
    <text evidence="1 4">Belongs to the UDP-glycosyltransferase family.</text>
</comment>
<dbReference type="PANTHER" id="PTHR48046:SF1">
    <property type="entry name" value="GLYCOSYLTRANSFERASE-RELATED"/>
    <property type="match status" value="1"/>
</dbReference>
<dbReference type="InterPro" id="IPR035595">
    <property type="entry name" value="UDP_glycos_trans_CS"/>
</dbReference>
<protein>
    <recommendedName>
        <fullName evidence="7">Glycosyltransferase</fullName>
    </recommendedName>
</protein>
<keyword evidence="3 4" id="KW-0808">Transferase</keyword>
<comment type="caution">
    <text evidence="5">The sequence shown here is derived from an EMBL/GenBank/DDBJ whole genome shotgun (WGS) entry which is preliminary data.</text>
</comment>
<dbReference type="InterPro" id="IPR002213">
    <property type="entry name" value="UDP_glucos_trans"/>
</dbReference>
<keyword evidence="6" id="KW-1185">Reference proteome</keyword>
<dbReference type="PROSITE" id="PS00375">
    <property type="entry name" value="UDPGT"/>
    <property type="match status" value="1"/>
</dbReference>
<evidence type="ECO:0000256" key="1">
    <source>
        <dbReference type="ARBA" id="ARBA00009995"/>
    </source>
</evidence>
<keyword evidence="2 4" id="KW-0328">Glycosyltransferase</keyword>
<name>A0AAV5BWG6_ELECO</name>
<dbReference type="GO" id="GO:0008194">
    <property type="term" value="F:UDP-glycosyltransferase activity"/>
    <property type="evidence" value="ECO:0007669"/>
    <property type="project" value="InterPro"/>
</dbReference>
<organism evidence="5 6">
    <name type="scientific">Eleusine coracana subsp. coracana</name>
    <dbReference type="NCBI Taxonomy" id="191504"/>
    <lineage>
        <taxon>Eukaryota</taxon>
        <taxon>Viridiplantae</taxon>
        <taxon>Streptophyta</taxon>
        <taxon>Embryophyta</taxon>
        <taxon>Tracheophyta</taxon>
        <taxon>Spermatophyta</taxon>
        <taxon>Magnoliopsida</taxon>
        <taxon>Liliopsida</taxon>
        <taxon>Poales</taxon>
        <taxon>Poaceae</taxon>
        <taxon>PACMAD clade</taxon>
        <taxon>Chloridoideae</taxon>
        <taxon>Cynodonteae</taxon>
        <taxon>Eleusininae</taxon>
        <taxon>Eleusine</taxon>
    </lineage>
</organism>